<reference evidence="5 6" key="1">
    <citation type="submission" date="2019-11" db="EMBL/GenBank/DDBJ databases">
        <authorList>
            <person name="Zheng R.K."/>
            <person name="Sun C.M."/>
        </authorList>
    </citation>
    <scope>NUCLEOTIDE SEQUENCE [LARGE SCALE GENOMIC DNA]</scope>
    <source>
        <strain evidence="5 6">SRB007</strain>
    </source>
</reference>
<dbReference type="SMART" id="SM00382">
    <property type="entry name" value="AAA"/>
    <property type="match status" value="1"/>
</dbReference>
<dbReference type="KEGG" id="psel:GM415_00230"/>
<dbReference type="InterPro" id="IPR032823">
    <property type="entry name" value="BCA_ABC_TP_C"/>
</dbReference>
<evidence type="ECO:0000256" key="2">
    <source>
        <dbReference type="ARBA" id="ARBA00022741"/>
    </source>
</evidence>
<protein>
    <submittedName>
        <fullName evidence="5">ATP-binding cassette domain-containing protein</fullName>
    </submittedName>
</protein>
<dbReference type="EMBL" id="CP046400">
    <property type="protein sequence ID" value="QGY38632.1"/>
    <property type="molecule type" value="Genomic_DNA"/>
</dbReference>
<keyword evidence="1" id="KW-0813">Transport</keyword>
<dbReference type="AlphaFoldDB" id="A0A6I6JDX4"/>
<keyword evidence="6" id="KW-1185">Reference proteome</keyword>
<feature type="domain" description="ABC transporter" evidence="4">
    <location>
        <begin position="9"/>
        <end position="250"/>
    </location>
</feature>
<dbReference type="Proteomes" id="UP000428328">
    <property type="component" value="Chromosome"/>
</dbReference>
<dbReference type="InterPro" id="IPR051120">
    <property type="entry name" value="ABC_AA/LPS_Transport"/>
</dbReference>
<dbReference type="PANTHER" id="PTHR45772:SF3">
    <property type="entry name" value="ABC TRANSPORTER ATP-BINDING PROTEIN"/>
    <property type="match status" value="1"/>
</dbReference>
<proteinExistence type="predicted"/>
<dbReference type="PROSITE" id="PS50893">
    <property type="entry name" value="ABC_TRANSPORTER_2"/>
    <property type="match status" value="1"/>
</dbReference>
<dbReference type="InterPro" id="IPR003593">
    <property type="entry name" value="AAA+_ATPase"/>
</dbReference>
<sequence>MQQLEQSVLRTNSLCKSFGAIRATQKVDLHVKKDTVHSIIGPNGAGKTTLFNLLAGVFPPTSGTVIFKDEDVSGNTVNERCALGVGRSFQVTSIFPELTVAENVRLACQAKTGLGRSLFKLASRSREVNDKADSILEFMGILHLRDEAAGTISYGSQRSLDVAIAIGTEPDLLLLDEPTSGMSPDDTVRMIELIHRLAERYTIVLIEHHMNVVMSISDTISVLHMGELIAEGTPEEIQNNDLVRKAYLGESTW</sequence>
<dbReference type="InterPro" id="IPR027417">
    <property type="entry name" value="P-loop_NTPase"/>
</dbReference>
<dbReference type="GO" id="GO:0016887">
    <property type="term" value="F:ATP hydrolysis activity"/>
    <property type="evidence" value="ECO:0007669"/>
    <property type="project" value="InterPro"/>
</dbReference>
<dbReference type="Pfam" id="PF00005">
    <property type="entry name" value="ABC_tran"/>
    <property type="match status" value="1"/>
</dbReference>
<dbReference type="SUPFAM" id="SSF52540">
    <property type="entry name" value="P-loop containing nucleoside triphosphate hydrolases"/>
    <property type="match status" value="1"/>
</dbReference>
<evidence type="ECO:0000259" key="4">
    <source>
        <dbReference type="PROSITE" id="PS50893"/>
    </source>
</evidence>
<dbReference type="FunFam" id="3.40.50.300:FF:000421">
    <property type="entry name" value="Branched-chain amino acid ABC transporter ATP-binding protein"/>
    <property type="match status" value="1"/>
</dbReference>
<organism evidence="5 6">
    <name type="scientific">Pseudodesulfovibrio cashew</name>
    <dbReference type="NCBI Taxonomy" id="2678688"/>
    <lineage>
        <taxon>Bacteria</taxon>
        <taxon>Pseudomonadati</taxon>
        <taxon>Thermodesulfobacteriota</taxon>
        <taxon>Desulfovibrionia</taxon>
        <taxon>Desulfovibrionales</taxon>
        <taxon>Desulfovibrionaceae</taxon>
    </lineage>
</organism>
<evidence type="ECO:0000256" key="1">
    <source>
        <dbReference type="ARBA" id="ARBA00022448"/>
    </source>
</evidence>
<evidence type="ECO:0000313" key="5">
    <source>
        <dbReference type="EMBL" id="QGY38632.1"/>
    </source>
</evidence>
<keyword evidence="3 5" id="KW-0067">ATP-binding</keyword>
<accession>A0A6I6JDX4</accession>
<name>A0A6I6JDX4_9BACT</name>
<evidence type="ECO:0000313" key="6">
    <source>
        <dbReference type="Proteomes" id="UP000428328"/>
    </source>
</evidence>
<dbReference type="GO" id="GO:0005886">
    <property type="term" value="C:plasma membrane"/>
    <property type="evidence" value="ECO:0007669"/>
    <property type="project" value="TreeGrafter"/>
</dbReference>
<dbReference type="CDD" id="cd03219">
    <property type="entry name" value="ABC_Mj1267_LivG_branched"/>
    <property type="match status" value="1"/>
</dbReference>
<gene>
    <name evidence="5" type="ORF">GM415_00230</name>
</gene>
<evidence type="ECO:0000256" key="3">
    <source>
        <dbReference type="ARBA" id="ARBA00022840"/>
    </source>
</evidence>
<dbReference type="GO" id="GO:0005524">
    <property type="term" value="F:ATP binding"/>
    <property type="evidence" value="ECO:0007669"/>
    <property type="project" value="UniProtKB-KW"/>
</dbReference>
<dbReference type="Pfam" id="PF12399">
    <property type="entry name" value="BCA_ABC_TP_C"/>
    <property type="match status" value="1"/>
</dbReference>
<dbReference type="PANTHER" id="PTHR45772">
    <property type="entry name" value="CONSERVED COMPONENT OF ABC TRANSPORTER FOR NATURAL AMINO ACIDS-RELATED"/>
    <property type="match status" value="1"/>
</dbReference>
<keyword evidence="2" id="KW-0547">Nucleotide-binding</keyword>
<dbReference type="Gene3D" id="3.40.50.300">
    <property type="entry name" value="P-loop containing nucleotide triphosphate hydrolases"/>
    <property type="match status" value="1"/>
</dbReference>
<dbReference type="InterPro" id="IPR003439">
    <property type="entry name" value="ABC_transporter-like_ATP-bd"/>
</dbReference>